<accession>A0A7S0SFW4</accession>
<evidence type="ECO:0000256" key="3">
    <source>
        <dbReference type="ARBA" id="ARBA00022692"/>
    </source>
</evidence>
<proteinExistence type="inferred from homology"/>
<evidence type="ECO:0000313" key="7">
    <source>
        <dbReference type="EMBL" id="CAD8703642.1"/>
    </source>
</evidence>
<feature type="transmembrane region" description="Helical" evidence="6">
    <location>
        <begin position="61"/>
        <end position="82"/>
    </location>
</feature>
<sequence length="395" mass="42720">MGCAECCERVDRAWRGLYLLGFFLTLLASWLMRDKLEAGAGIMPAMKGCRKEGHAGCDYEVVTRISLGSVFFFTTLGLAMLGARDPQGFRQRVIHRGAWWLKIPFWGACVVCAFLIPPSFASVYFEVARIGAGLFLLIQLVILLASLYDINDRWLGKATGYGTDGGGGGDKDGAYRLLLIASSVVFYFGSFIAVGFMYARWAPVPDCAFNITVITFTILLAAVYSAVSMRGNVRAGLFTSGAMTAYCTYLCMSALASEPEGRCTPEYTRAGEGLEITGFIVAIVVLAVSAARAGDSHESFQFNGGGGGGGGDNSGGERDQHPFAASYFHLVFATASMYSAMLFVGWRRQAQVDANKLDAGWESTYVKIVCGFASGLLYLWTLVAPLMFPNRDFAI</sequence>
<organism evidence="7">
    <name type="scientific">Mantoniella antarctica</name>
    <dbReference type="NCBI Taxonomy" id="81844"/>
    <lineage>
        <taxon>Eukaryota</taxon>
        <taxon>Viridiplantae</taxon>
        <taxon>Chlorophyta</taxon>
        <taxon>Mamiellophyceae</taxon>
        <taxon>Mamiellales</taxon>
        <taxon>Mamiellaceae</taxon>
        <taxon>Mantoniella</taxon>
    </lineage>
</organism>
<dbReference type="AlphaFoldDB" id="A0A7S0SFW4"/>
<dbReference type="InterPro" id="IPR005016">
    <property type="entry name" value="TDE1/TMS"/>
</dbReference>
<dbReference type="Pfam" id="PF03348">
    <property type="entry name" value="Serinc"/>
    <property type="match status" value="2"/>
</dbReference>
<comment type="similarity">
    <text evidence="2">Belongs to the TDE1 family.</text>
</comment>
<evidence type="ECO:0000256" key="4">
    <source>
        <dbReference type="ARBA" id="ARBA00022989"/>
    </source>
</evidence>
<feature type="transmembrane region" description="Helical" evidence="6">
    <location>
        <begin position="327"/>
        <end position="346"/>
    </location>
</feature>
<keyword evidence="3 6" id="KW-0812">Transmembrane</keyword>
<feature type="transmembrane region" description="Helical" evidence="6">
    <location>
        <begin position="12"/>
        <end position="32"/>
    </location>
</feature>
<evidence type="ECO:0000256" key="2">
    <source>
        <dbReference type="ARBA" id="ARBA00006665"/>
    </source>
</evidence>
<feature type="transmembrane region" description="Helical" evidence="6">
    <location>
        <begin position="208"/>
        <end position="228"/>
    </location>
</feature>
<feature type="transmembrane region" description="Helical" evidence="6">
    <location>
        <begin position="235"/>
        <end position="256"/>
    </location>
</feature>
<dbReference type="EMBL" id="HBFC01010886">
    <property type="protein sequence ID" value="CAD8703642.1"/>
    <property type="molecule type" value="Transcribed_RNA"/>
</dbReference>
<feature type="transmembrane region" description="Helical" evidence="6">
    <location>
        <begin position="177"/>
        <end position="202"/>
    </location>
</feature>
<dbReference type="PANTHER" id="PTHR10383:SF63">
    <property type="entry name" value="OS01G0179800 PROTEIN"/>
    <property type="match status" value="1"/>
</dbReference>
<feature type="transmembrane region" description="Helical" evidence="6">
    <location>
        <begin position="366"/>
        <end position="388"/>
    </location>
</feature>
<protein>
    <recommendedName>
        <fullName evidence="8">Serine incorporator</fullName>
    </recommendedName>
</protein>
<evidence type="ECO:0000256" key="5">
    <source>
        <dbReference type="ARBA" id="ARBA00023136"/>
    </source>
</evidence>
<gene>
    <name evidence="7" type="ORF">MANT1106_LOCUS6324</name>
</gene>
<evidence type="ECO:0008006" key="8">
    <source>
        <dbReference type="Google" id="ProtNLM"/>
    </source>
</evidence>
<keyword evidence="5 6" id="KW-0472">Membrane</keyword>
<feature type="transmembrane region" description="Helical" evidence="6">
    <location>
        <begin position="103"/>
        <end position="124"/>
    </location>
</feature>
<evidence type="ECO:0000256" key="1">
    <source>
        <dbReference type="ARBA" id="ARBA00004141"/>
    </source>
</evidence>
<dbReference type="GO" id="GO:0016020">
    <property type="term" value="C:membrane"/>
    <property type="evidence" value="ECO:0007669"/>
    <property type="project" value="UniProtKB-SubCell"/>
</dbReference>
<evidence type="ECO:0000256" key="6">
    <source>
        <dbReference type="SAM" id="Phobius"/>
    </source>
</evidence>
<reference evidence="7" key="1">
    <citation type="submission" date="2021-01" db="EMBL/GenBank/DDBJ databases">
        <authorList>
            <person name="Corre E."/>
            <person name="Pelletier E."/>
            <person name="Niang G."/>
            <person name="Scheremetjew M."/>
            <person name="Finn R."/>
            <person name="Kale V."/>
            <person name="Holt S."/>
            <person name="Cochrane G."/>
            <person name="Meng A."/>
            <person name="Brown T."/>
            <person name="Cohen L."/>
        </authorList>
    </citation>
    <scope>NUCLEOTIDE SEQUENCE</scope>
    <source>
        <strain evidence="7">SL-175</strain>
    </source>
</reference>
<feature type="transmembrane region" description="Helical" evidence="6">
    <location>
        <begin position="130"/>
        <end position="148"/>
    </location>
</feature>
<keyword evidence="4 6" id="KW-1133">Transmembrane helix</keyword>
<dbReference type="PANTHER" id="PTHR10383">
    <property type="entry name" value="SERINE INCORPORATOR"/>
    <property type="match status" value="1"/>
</dbReference>
<name>A0A7S0SFW4_9CHLO</name>
<comment type="subcellular location">
    <subcellularLocation>
        <location evidence="1">Membrane</location>
        <topology evidence="1">Multi-pass membrane protein</topology>
    </subcellularLocation>
</comment>